<name>A0A371C9L5_YARLL</name>
<dbReference type="AlphaFoldDB" id="A0A371C9L5"/>
<gene>
    <name evidence="1" type="ORF">B0I71DRAFT_163945</name>
</gene>
<dbReference type="Proteomes" id="UP000256601">
    <property type="component" value="Unassembled WGS sequence"/>
</dbReference>
<dbReference type="VEuPathDB" id="FungiDB:YALI0_E10153g"/>
<reference evidence="1 2" key="1">
    <citation type="submission" date="2018-07" db="EMBL/GenBank/DDBJ databases">
        <title>Draft Genome Assemblies for Five Robust Yarrowia lipolytica Strains Exhibiting High Lipid Production and Pentose Sugar Utilization and Sugar Alcohol Secretion from Undetoxified Lignocellulosic Biomass Hydrolysates.</title>
        <authorList>
            <consortium name="DOE Joint Genome Institute"/>
            <person name="Walker C."/>
            <person name="Ryu S."/>
            <person name="Na H."/>
            <person name="Zane M."/>
            <person name="LaButti K."/>
            <person name="Lipzen A."/>
            <person name="Haridas S."/>
            <person name="Barry K."/>
            <person name="Grigoriev I.V."/>
            <person name="Quarterman J."/>
            <person name="Slininger P."/>
            <person name="Dien B."/>
            <person name="Trinh C.T."/>
        </authorList>
    </citation>
    <scope>NUCLEOTIDE SEQUENCE [LARGE SCALE GENOMIC DNA]</scope>
    <source>
        <strain evidence="1 2">YB392</strain>
    </source>
</reference>
<accession>A0A371C9L5</accession>
<evidence type="ECO:0000313" key="1">
    <source>
        <dbReference type="EMBL" id="RDW26987.1"/>
    </source>
</evidence>
<protein>
    <submittedName>
        <fullName evidence="1">Uncharacterized protein</fullName>
    </submittedName>
</protein>
<evidence type="ECO:0000313" key="2">
    <source>
        <dbReference type="Proteomes" id="UP000256601"/>
    </source>
</evidence>
<dbReference type="VEuPathDB" id="FungiDB:YALI1_E12747g"/>
<dbReference type="EMBL" id="KZ857331">
    <property type="protein sequence ID" value="RDW26987.1"/>
    <property type="molecule type" value="Genomic_DNA"/>
</dbReference>
<proteinExistence type="predicted"/>
<organism evidence="1 2">
    <name type="scientific">Yarrowia lipolytica</name>
    <name type="common">Candida lipolytica</name>
    <dbReference type="NCBI Taxonomy" id="4952"/>
    <lineage>
        <taxon>Eukaryota</taxon>
        <taxon>Fungi</taxon>
        <taxon>Dikarya</taxon>
        <taxon>Ascomycota</taxon>
        <taxon>Saccharomycotina</taxon>
        <taxon>Dipodascomycetes</taxon>
        <taxon>Dipodascales</taxon>
        <taxon>Dipodascales incertae sedis</taxon>
        <taxon>Yarrowia</taxon>
    </lineage>
</organism>
<sequence length="778" mass="89809">MRRINVAVRTVGLGPRYDYKALVPSIQMPRVSIRVPRRAFSALQAPRGGLQFIQDILLAEEPTFLHLVQEVIEQPIREGKKGPKGAVHKLQMQKLRVLARIKHMNLGLEEQFWETCSMDDGGDPQLPLSTAILLGQQMVADGEFELVADFLANQFSFGDILMLGGRVIADGGPKNKQKQVVMAFELCRAFDKHGFAQQLAREFWIGNINGGLHFCLGLDSCATEQQLQDFLYHNDRINYRLSKYNSGAFILEDALKPYEKMRLLEKYVQLGNTEVLRNLFFNQAAEKHQEWIHACIERVIRMAITDSRLLGVVKDVLEKKNDLPVWCTARVTALVTDQKSLRSLWARYTAQYAHLAEDETVKQTMVTFLEKAVALGDIHSASSITKVLGENTPIPLVKQYLHLLFNNRLHKRESDKFDLITRLLDAYSSHPSVIMKAVGAVWPHKRYHKSEVLLWDLLRAFEASKLPHWSQLLEKHFALAIFTRPPVEKVEYYFLPKVSVRAIWLCIQTELSKAMEAVTGDVDRSGRLQLITIALMAIRIKSRRRRFQRGHFLEAEKEESEVESDDQPETRLVVSNPYADLDLSLLPPRAQLERLQIPSEYLKIRDLDMFLLQHIGKQEKPFSQLVDMDQWIYDVLSVETYKPNLETLSVEDPALAYRLIRWFRHDFMFPIPPRILRAMVPGFATSEQLTNSMSFRYISEVISQLRLQHERVGPEVCEELVDSLFDRVALPGASRDKKRLQWALTLAKQEQVDEQVVERWNKRLEDMKKRQDGFWKEA</sequence>